<dbReference type="VEuPathDB" id="HostDB:ENSG00000149182"/>
<reference evidence="1" key="4">
    <citation type="submission" date="2025-08" db="UniProtKB">
        <authorList>
            <consortium name="Ensembl"/>
        </authorList>
    </citation>
    <scope>IDENTIFICATION</scope>
</reference>
<dbReference type="Ensembl" id="ENST00000528708.5">
    <property type="protein sequence ID" value="ENSP00000431847.1"/>
    <property type="gene ID" value="ENSG00000149182.15"/>
</dbReference>
<feature type="non-terminal residue" evidence="1">
    <location>
        <position position="1"/>
    </location>
</feature>
<dbReference type="HOGENOM" id="CLU_222353_0_0_1"/>
<dbReference type="EMBL" id="AC090589">
    <property type="status" value="NOT_ANNOTATED_CDS"/>
    <property type="molecule type" value="Genomic_DNA"/>
</dbReference>
<dbReference type="Proteomes" id="UP000005640">
    <property type="component" value="Chromosome 11"/>
</dbReference>
<accession>H0YCL1</accession>
<keyword evidence="2" id="KW-1185">Reference proteome</keyword>
<organism evidence="1 2">
    <name type="scientific">Homo sapiens</name>
    <name type="common">Human</name>
    <dbReference type="NCBI Taxonomy" id="9606"/>
    <lineage>
        <taxon>Eukaryota</taxon>
        <taxon>Metazoa</taxon>
        <taxon>Chordata</taxon>
        <taxon>Craniata</taxon>
        <taxon>Vertebrata</taxon>
        <taxon>Euteleostomi</taxon>
        <taxon>Mammalia</taxon>
        <taxon>Eutheria</taxon>
        <taxon>Euarchontoglires</taxon>
        <taxon>Primates</taxon>
        <taxon>Haplorrhini</taxon>
        <taxon>Catarrhini</taxon>
        <taxon>Hominidae</taxon>
        <taxon>Homo</taxon>
    </lineage>
</organism>
<reference evidence="1 2" key="1">
    <citation type="journal article" date="2001" name="Nature">
        <title>Initial sequencing and analysis of the human genome.</title>
        <authorList>
            <consortium name="International Human Genome Sequencing Consortium"/>
            <person name="Lander E.S."/>
            <person name="Linton L.M."/>
            <person name="Birren B."/>
            <person name="Nusbaum C."/>
            <person name="Zody M.C."/>
            <person name="Baldwin J."/>
            <person name="Devon K."/>
            <person name="Dewar K."/>
            <person name="Doyle M."/>
            <person name="FitzHugh W."/>
            <person name="Funke R."/>
            <person name="Gage D."/>
            <person name="Harris K."/>
            <person name="Heaford A."/>
            <person name="Howland J."/>
            <person name="Kann L."/>
            <person name="Lehoczky J."/>
            <person name="LeVine R."/>
            <person name="McEwan P."/>
            <person name="McKernan K."/>
            <person name="Meldrim J."/>
            <person name="Mesirov J.P."/>
            <person name="Miranda C."/>
            <person name="Morris W."/>
            <person name="Naylor J."/>
            <person name="Raymond C."/>
            <person name="Rosetti M."/>
            <person name="Santos R."/>
            <person name="Sheridan A."/>
            <person name="Sougnez C."/>
            <person name="Stange-Thomann N."/>
            <person name="Stojanovic N."/>
            <person name="Subramanian A."/>
            <person name="Wyman D."/>
            <person name="Rogers J."/>
            <person name="Sulston J."/>
            <person name="Ainscough R."/>
            <person name="Beck S."/>
            <person name="Bentley D."/>
            <person name="Burton J."/>
            <person name="Clee C."/>
            <person name="Carter N."/>
            <person name="Coulson A."/>
            <person name="Deadman R."/>
            <person name="Deloukas P."/>
            <person name="Dunham A."/>
            <person name="Dunham I."/>
            <person name="Durbin R."/>
            <person name="French L."/>
            <person name="Grafham D."/>
            <person name="Gregory S."/>
            <person name="Hubbard T."/>
            <person name="Humphray S."/>
            <person name="Hunt A."/>
            <person name="Jones M."/>
            <person name="Lloyd C."/>
            <person name="McMurray A."/>
            <person name="Matthews L."/>
            <person name="Mercer S."/>
            <person name="Milne S."/>
            <person name="Mullikin J.C."/>
            <person name="Mungall A."/>
            <person name="Plumb R."/>
            <person name="Ross M."/>
            <person name="Shownkeen R."/>
            <person name="Sims S."/>
            <person name="Waterston R.H."/>
            <person name="Wilson R.K."/>
            <person name="Hillier L.W."/>
            <person name="McPherson J.D."/>
            <person name="Marra M.A."/>
            <person name="Mardis E.R."/>
            <person name="Fulton L.A."/>
            <person name="Chinwalla A.T."/>
            <person name="Pepin K.H."/>
            <person name="Gish W.R."/>
            <person name="Chissoe S.L."/>
            <person name="Wendl M.C."/>
            <person name="Delehaunty K.D."/>
            <person name="Miner T.L."/>
            <person name="Delehaunty A."/>
            <person name="Kramer J.B."/>
            <person name="Cook L.L."/>
            <person name="Fulton R.S."/>
            <person name="Johnson D.L."/>
            <person name="Minx P.J."/>
            <person name="Clifton S.W."/>
            <person name="Hawkins T."/>
            <person name="Branscomb E."/>
            <person name="Predki P."/>
            <person name="Richardson P."/>
            <person name="Wenning S."/>
            <person name="Slezak T."/>
            <person name="Doggett N."/>
            <person name="Cheng J.F."/>
            <person name="Olsen A."/>
            <person name="Lucas S."/>
            <person name="Elkin C."/>
            <person name="Uberbacher E."/>
            <person name="Frazier M."/>
            <person name="Gibbs R.A."/>
            <person name="Muzny D.M."/>
            <person name="Scherer S.E."/>
            <person name="Bouck J.B."/>
            <person name="Sodergren E.J."/>
            <person name="Worley K.C."/>
            <person name="Rives C.M."/>
            <person name="Gorrell J.H."/>
            <person name="Metzker M.L."/>
            <person name="Naylor S.L."/>
            <person name="Kucherlapati R.S."/>
            <person name="Nelson D.L."/>
            <person name="Weinstock G.M."/>
            <person name="Sakaki Y."/>
            <person name="Fujiyama A."/>
            <person name="Hattori M."/>
            <person name="Yada T."/>
            <person name="Toyoda A."/>
            <person name="Itoh T."/>
            <person name="Kawagoe C."/>
            <person name="Watanabe H."/>
            <person name="Totoki Y."/>
            <person name="Taylor T."/>
            <person name="Weissenbach J."/>
            <person name="Heilig R."/>
            <person name="Saurin W."/>
            <person name="Artiguenave F."/>
            <person name="Brottier P."/>
            <person name="Bruls T."/>
            <person name="Pelletier E."/>
            <person name="Robert C."/>
            <person name="Wincker P."/>
            <person name="Smith D.R."/>
            <person name="Doucette-Stamm L."/>
            <person name="Rubenfield M."/>
            <person name="Weinstock K."/>
            <person name="Lee H.M."/>
            <person name="Dubois J."/>
            <person name="Rosenthal A."/>
            <person name="Platzer M."/>
            <person name="Nyakatura G."/>
            <person name="Taudien S."/>
            <person name="Rump A."/>
            <person name="Yang H."/>
            <person name="Yu J."/>
            <person name="Wang J."/>
            <person name="Huang G."/>
            <person name="Gu J."/>
            <person name="Hood L."/>
            <person name="Rowen L."/>
            <person name="Madan A."/>
            <person name="Qin S."/>
            <person name="Davis R.W."/>
            <person name="Federspiel N.A."/>
            <person name="Abola A.P."/>
            <person name="Proctor M.J."/>
            <person name="Myers R.M."/>
            <person name="Schmutz J."/>
            <person name="Dickson M."/>
            <person name="Grimwood J."/>
            <person name="Cox D.R."/>
            <person name="Olson M.V."/>
            <person name="Kaul R."/>
            <person name="Raymond C."/>
            <person name="Shimizu N."/>
            <person name="Kawasaki K."/>
            <person name="Minoshima S."/>
            <person name="Evans G.A."/>
            <person name="Athanasiou M."/>
            <person name="Schultz R."/>
            <person name="Roe B.A."/>
            <person name="Chen F."/>
            <person name="Pan H."/>
            <person name="Ramser J."/>
            <person name="Lehrach H."/>
            <person name="Reinhardt R."/>
            <person name="McCombie W.R."/>
            <person name="de la Bastide M."/>
            <person name="Dedhia N."/>
            <person name="Blocker H."/>
            <person name="Hornischer K."/>
            <person name="Nordsiek G."/>
            <person name="Agarwala R."/>
            <person name="Aravind L."/>
            <person name="Bailey J.A."/>
            <person name="Bateman A."/>
            <person name="Batzoglou S."/>
            <person name="Birney E."/>
            <person name="Bork P."/>
            <person name="Brown D.G."/>
            <person name="Burge C.B."/>
            <person name="Cerutti L."/>
            <person name="Chen H.C."/>
            <person name="Church D."/>
            <person name="Clamp M."/>
            <person name="Copley R.R."/>
            <person name="Doerks T."/>
            <person name="Eddy S.R."/>
            <person name="Eichler E.E."/>
            <person name="Furey T.S."/>
            <person name="Galagan J."/>
            <person name="Gilbert J.G."/>
            <person name="Harmon C."/>
            <person name="Hayashizaki Y."/>
            <person name="Haussler D."/>
            <person name="Hermjakob H."/>
            <person name="Hokamp K."/>
            <person name="Jang W."/>
            <person name="Johnson L.S."/>
            <person name="Jones T.A."/>
            <person name="Kasif S."/>
            <person name="Kaspryzk A."/>
            <person name="Kennedy S."/>
            <person name="Kent W.J."/>
            <person name="Kitts P."/>
            <person name="Koonin E.V."/>
            <person name="Korf I."/>
            <person name="Kulp D."/>
            <person name="Lancet D."/>
            <person name="Lowe T.M."/>
            <person name="McLysaght A."/>
            <person name="Mikkelsen T."/>
            <person name="Moran J.V."/>
            <person name="Mulder N."/>
            <person name="Pollara V.J."/>
            <person name="Ponting C.P."/>
            <person name="Schuler G."/>
            <person name="Schultz J."/>
            <person name="Slater G."/>
            <person name="Smit A.F."/>
            <person name="Stupka E."/>
            <person name="Szustakowski J."/>
            <person name="Thierry-Mieg D."/>
            <person name="Thierry-Mieg J."/>
            <person name="Wagner L."/>
            <person name="Wallis J."/>
            <person name="Wheeler R."/>
            <person name="Williams A."/>
            <person name="Wolf Y.I."/>
            <person name="Wolfe K.H."/>
            <person name="Yang S.P."/>
            <person name="Yeh R.F."/>
            <person name="Collins F."/>
            <person name="Guyer M.S."/>
            <person name="Peterson J."/>
            <person name="Felsenfeld A."/>
            <person name="Wetterstrand K.A."/>
            <person name="Patrinos A."/>
            <person name="Morgan M.J."/>
            <person name="de Jong P."/>
            <person name="Catanese J.J."/>
            <person name="Osoegawa K."/>
            <person name="Shizuya H."/>
            <person name="Choi S."/>
            <person name="Chen Y.J."/>
        </authorList>
    </citation>
    <scope>NUCLEOTIDE SEQUENCE [LARGE SCALE GENOMIC DNA]</scope>
</reference>
<dbReference type="GeneTree" id="ENSGT00940000155568"/>
<dbReference type="AlphaFoldDB" id="H0YCL1"/>
<dbReference type="Bgee" id="ENSG00000149182">
    <property type="expression patterns" value="Expressed in skin of leg and 199 other cell types or tissues"/>
</dbReference>
<proteinExistence type="predicted"/>
<dbReference type="OrthoDB" id="983479at2759"/>
<dbReference type="HGNC" id="HGNC:13504">
    <property type="gene designation" value="ARFGAP2"/>
</dbReference>
<dbReference type="ExpressionAtlas" id="H0YCL1">
    <property type="expression patterns" value="baseline and differential"/>
</dbReference>
<reference evidence="1 2" key="3">
    <citation type="journal article" date="2006" name="Nature">
        <title>Human chromosome 11 DNA sequence and analysis including novel gene identification.</title>
        <authorList>
            <person name="Taylor T.D."/>
            <person name="Noguchi H."/>
            <person name="Totoki Y."/>
            <person name="Toyoda A."/>
            <person name="Kuroki Y."/>
            <person name="Dewar K."/>
            <person name="Lloyd C."/>
            <person name="Itoh T."/>
            <person name="Takeda T."/>
            <person name="Kim D.W."/>
            <person name="She X."/>
            <person name="Barlow K.F."/>
            <person name="Bloom T."/>
            <person name="Bruford E."/>
            <person name="Chang J.L."/>
            <person name="Cuomo C.A."/>
            <person name="Eichler E."/>
            <person name="FitzGerald M.G."/>
            <person name="Jaffe D.B."/>
            <person name="LaButti K."/>
            <person name="Nicol R."/>
            <person name="Park H.S."/>
            <person name="Seaman C."/>
            <person name="Sougnez C."/>
            <person name="Yang X."/>
            <person name="Zimmer A.R."/>
            <person name="Zody M.C."/>
            <person name="Birren B.W."/>
            <person name="Nusbaum C."/>
            <person name="Fujiyama A."/>
            <person name="Hattori M."/>
            <person name="Rogers J."/>
            <person name="Lander E.S."/>
            <person name="Sakaki Y."/>
        </authorList>
    </citation>
    <scope>NUCLEOTIDE SEQUENCE [LARGE SCALE GENOMIC DNA]</scope>
</reference>
<dbReference type="Ensembl" id="ENST00000528708.5">
    <property type="protein sequence ID" value="ENSP00000431847.1"/>
    <property type="gene ID" value="ENSG00000149182.16"/>
</dbReference>
<reference evidence="1" key="5">
    <citation type="submission" date="2025-09" db="UniProtKB">
        <authorList>
            <consortium name="Ensembl"/>
        </authorList>
    </citation>
    <scope>IDENTIFICATION</scope>
</reference>
<dbReference type="ChiTaRS" id="ARFGAP2">
    <property type="organism name" value="human"/>
</dbReference>
<name>H0YCL1_HUMAN</name>
<dbReference type="OpenTargets" id="ENSG00000149182"/>
<evidence type="ECO:0000313" key="2">
    <source>
        <dbReference type="Proteomes" id="UP000005640"/>
    </source>
</evidence>
<sequence>NKVREQGARGVSRPAGA</sequence>
<protein>
    <submittedName>
        <fullName evidence="1">ADP ribosylation factor GTPase activating protein 2</fullName>
    </submittedName>
    <submittedName>
        <fullName evidence="1">ARF GTPase activating protein 2</fullName>
    </submittedName>
</protein>
<reference evidence="1 2" key="2">
    <citation type="journal article" date="2004" name="Nature">
        <title>Finishing the euchromatic sequence of the human genome.</title>
        <authorList>
            <consortium name="International Human Genome Sequencing Consortium"/>
        </authorList>
    </citation>
    <scope>NUCLEOTIDE SEQUENCE [LARGE SCALE GENOMIC DNA]</scope>
</reference>
<gene>
    <name evidence="1" type="primary">ARFGAP2</name>
</gene>
<dbReference type="UCSC" id="uc058baw.1">
    <property type="organism name" value="human"/>
</dbReference>
<evidence type="ECO:0000313" key="1">
    <source>
        <dbReference type="Ensembl" id="ENSP00000431847.1"/>
    </source>
</evidence>